<dbReference type="GO" id="GO:0003860">
    <property type="term" value="F:3-hydroxyisobutyryl-CoA hydrolase activity"/>
    <property type="evidence" value="ECO:0007669"/>
    <property type="project" value="UniProtKB-UniRule"/>
</dbReference>
<dbReference type="AlphaFoldDB" id="A0A388KQE0"/>
<gene>
    <name evidence="7" type="ORF">CBR_g11219</name>
</gene>
<dbReference type="InterPro" id="IPR045004">
    <property type="entry name" value="ECH_dom"/>
</dbReference>
<dbReference type="SUPFAM" id="SSF52096">
    <property type="entry name" value="ClpP/crotonase"/>
    <property type="match status" value="1"/>
</dbReference>
<feature type="region of interest" description="Disordered" evidence="5">
    <location>
        <begin position="616"/>
        <end position="680"/>
    </location>
</feature>
<dbReference type="InterPro" id="IPR032259">
    <property type="entry name" value="HIBYL-CoA-H"/>
</dbReference>
<feature type="compositionally biased region" description="Polar residues" evidence="5">
    <location>
        <begin position="670"/>
        <end position="680"/>
    </location>
</feature>
<dbReference type="Pfam" id="PF16113">
    <property type="entry name" value="ECH_2"/>
    <property type="match status" value="2"/>
</dbReference>
<dbReference type="PANTHER" id="PTHR43176">
    <property type="entry name" value="3-HYDROXYISOBUTYRYL-COA HYDROLASE-RELATED"/>
    <property type="match status" value="1"/>
</dbReference>
<feature type="compositionally biased region" description="Pro residues" evidence="5">
    <location>
        <begin position="495"/>
        <end position="504"/>
    </location>
</feature>
<feature type="compositionally biased region" description="Polar residues" evidence="5">
    <location>
        <begin position="148"/>
        <end position="160"/>
    </location>
</feature>
<feature type="domain" description="Enoyl-CoA hydratase/isomerase" evidence="6">
    <location>
        <begin position="212"/>
        <end position="481"/>
    </location>
</feature>
<protein>
    <recommendedName>
        <fullName evidence="2 4">3-hydroxyisobutyryl-CoA hydrolase</fullName>
        <shortName evidence="4">HIB-CoA hydrolase</shortName>
        <shortName evidence="4">HIBYL-CoA-H</shortName>
        <ecNumber evidence="2 4">3.1.2.4</ecNumber>
    </recommendedName>
    <alternativeName>
        <fullName evidence="4">3-hydroxyisobutyryl-coenzyme A hydrolase</fullName>
    </alternativeName>
</protein>
<comment type="catalytic activity">
    <reaction evidence="1 4">
        <text>3-hydroxy-2-methylpropanoyl-CoA + H2O = 3-hydroxy-2-methylpropanoate + CoA + H(+)</text>
        <dbReference type="Rhea" id="RHEA:20888"/>
        <dbReference type="ChEBI" id="CHEBI:11805"/>
        <dbReference type="ChEBI" id="CHEBI:15377"/>
        <dbReference type="ChEBI" id="CHEBI:15378"/>
        <dbReference type="ChEBI" id="CHEBI:57287"/>
        <dbReference type="ChEBI" id="CHEBI:57340"/>
        <dbReference type="EC" id="3.1.2.4"/>
    </reaction>
</comment>
<comment type="function">
    <text evidence="4">Hydrolyzes 3-hydroxyisobutyryl-CoA (HIBYL-CoA), a saline catabolite. Has high activity toward isobutyryl-CoA. Could be an isobutyryl-CoA dehydrogenase that functions in valine catabolism.</text>
</comment>
<evidence type="ECO:0000313" key="8">
    <source>
        <dbReference type="Proteomes" id="UP000265515"/>
    </source>
</evidence>
<dbReference type="OrthoDB" id="16820at2759"/>
<comment type="pathway">
    <text evidence="4">Amino-acid degradation; L-valine degradation.</text>
</comment>
<feature type="region of interest" description="Disordered" evidence="5">
    <location>
        <begin position="128"/>
        <end position="184"/>
    </location>
</feature>
<dbReference type="GO" id="GO:0006574">
    <property type="term" value="P:L-valine catabolic process"/>
    <property type="evidence" value="ECO:0007669"/>
    <property type="project" value="UniProtKB-UniRule"/>
</dbReference>
<keyword evidence="3 4" id="KW-0378">Hydrolase</keyword>
<dbReference type="EC" id="3.1.2.4" evidence="2 4"/>
<dbReference type="InterPro" id="IPR029045">
    <property type="entry name" value="ClpP/crotonase-like_dom_sf"/>
</dbReference>
<dbReference type="Gramene" id="GBG72291">
    <property type="protein sequence ID" value="GBG72291"/>
    <property type="gene ID" value="CBR_g11219"/>
</dbReference>
<evidence type="ECO:0000259" key="6">
    <source>
        <dbReference type="Pfam" id="PF16113"/>
    </source>
</evidence>
<evidence type="ECO:0000256" key="1">
    <source>
        <dbReference type="ARBA" id="ARBA00001709"/>
    </source>
</evidence>
<dbReference type="Proteomes" id="UP000265515">
    <property type="component" value="Unassembled WGS sequence"/>
</dbReference>
<feature type="domain" description="Enoyl-CoA hydratase/isomerase" evidence="6">
    <location>
        <begin position="519"/>
        <end position="614"/>
    </location>
</feature>
<organism evidence="7 8">
    <name type="scientific">Chara braunii</name>
    <name type="common">Braun's stonewort</name>
    <dbReference type="NCBI Taxonomy" id="69332"/>
    <lineage>
        <taxon>Eukaryota</taxon>
        <taxon>Viridiplantae</taxon>
        <taxon>Streptophyta</taxon>
        <taxon>Charophyceae</taxon>
        <taxon>Charales</taxon>
        <taxon>Characeae</taxon>
        <taxon>Chara</taxon>
    </lineage>
</organism>
<feature type="compositionally biased region" description="Low complexity" evidence="5">
    <location>
        <begin position="128"/>
        <end position="141"/>
    </location>
</feature>
<feature type="region of interest" description="Disordered" evidence="5">
    <location>
        <begin position="493"/>
        <end position="523"/>
    </location>
</feature>
<dbReference type="PANTHER" id="PTHR43176:SF3">
    <property type="entry name" value="3-HYDROXYISOBUTYRYL-COA HYDROLASE, MITOCHONDRIAL"/>
    <property type="match status" value="1"/>
</dbReference>
<dbReference type="EMBL" id="BFEA01000162">
    <property type="protein sequence ID" value="GBG72291.1"/>
    <property type="molecule type" value="Genomic_DNA"/>
</dbReference>
<feature type="compositionally biased region" description="Low complexity" evidence="5">
    <location>
        <begin position="505"/>
        <end position="523"/>
    </location>
</feature>
<comment type="similarity">
    <text evidence="4">Belongs to the enoyl-CoA hydratase/isomerase family.</text>
</comment>
<evidence type="ECO:0000256" key="2">
    <source>
        <dbReference type="ARBA" id="ARBA00011915"/>
    </source>
</evidence>
<dbReference type="STRING" id="69332.A0A388KQE0"/>
<evidence type="ECO:0000313" key="7">
    <source>
        <dbReference type="EMBL" id="GBG72291.1"/>
    </source>
</evidence>
<evidence type="ECO:0000256" key="5">
    <source>
        <dbReference type="SAM" id="MobiDB-lite"/>
    </source>
</evidence>
<reference evidence="7 8" key="1">
    <citation type="journal article" date="2018" name="Cell">
        <title>The Chara Genome: Secondary Complexity and Implications for Plant Terrestrialization.</title>
        <authorList>
            <person name="Nishiyama T."/>
            <person name="Sakayama H."/>
            <person name="Vries J.D."/>
            <person name="Buschmann H."/>
            <person name="Saint-Marcoux D."/>
            <person name="Ullrich K.K."/>
            <person name="Haas F.B."/>
            <person name="Vanderstraeten L."/>
            <person name="Becker D."/>
            <person name="Lang D."/>
            <person name="Vosolsobe S."/>
            <person name="Rombauts S."/>
            <person name="Wilhelmsson P.K.I."/>
            <person name="Janitza P."/>
            <person name="Kern R."/>
            <person name="Heyl A."/>
            <person name="Rumpler F."/>
            <person name="Villalobos L.I.A.C."/>
            <person name="Clay J.M."/>
            <person name="Skokan R."/>
            <person name="Toyoda A."/>
            <person name="Suzuki Y."/>
            <person name="Kagoshima H."/>
            <person name="Schijlen E."/>
            <person name="Tajeshwar N."/>
            <person name="Catarino B."/>
            <person name="Hetherington A.J."/>
            <person name="Saltykova A."/>
            <person name="Bonnot C."/>
            <person name="Breuninger H."/>
            <person name="Symeonidi A."/>
            <person name="Radhakrishnan G.V."/>
            <person name="Van Nieuwerburgh F."/>
            <person name="Deforce D."/>
            <person name="Chang C."/>
            <person name="Karol K.G."/>
            <person name="Hedrich R."/>
            <person name="Ulvskov P."/>
            <person name="Glockner G."/>
            <person name="Delwiche C.F."/>
            <person name="Petrasek J."/>
            <person name="Van de Peer Y."/>
            <person name="Friml J."/>
            <person name="Beilby M."/>
            <person name="Dolan L."/>
            <person name="Kohara Y."/>
            <person name="Sugano S."/>
            <person name="Fujiyama A."/>
            <person name="Delaux P.-M."/>
            <person name="Quint M."/>
            <person name="TheiBen G."/>
            <person name="Hagemann M."/>
            <person name="Harholt J."/>
            <person name="Dunand C."/>
            <person name="Zachgo S."/>
            <person name="Langdale J."/>
            <person name="Maumus F."/>
            <person name="Straeten D.V.D."/>
            <person name="Gould S.B."/>
            <person name="Rensing S.A."/>
        </authorList>
    </citation>
    <scope>NUCLEOTIDE SEQUENCE [LARGE SCALE GENOMIC DNA]</scope>
    <source>
        <strain evidence="7 8">S276</strain>
    </source>
</reference>
<accession>A0A388KQE0</accession>
<proteinExistence type="inferred from homology"/>
<dbReference type="CDD" id="cd06558">
    <property type="entry name" value="crotonase-like"/>
    <property type="match status" value="1"/>
</dbReference>
<name>A0A388KQE0_CHABU</name>
<evidence type="ECO:0000256" key="4">
    <source>
        <dbReference type="RuleBase" id="RU369070"/>
    </source>
</evidence>
<comment type="caution">
    <text evidence="7">The sequence shown here is derived from an EMBL/GenBank/DDBJ whole genome shotgun (WGS) entry which is preliminary data.</text>
</comment>
<keyword evidence="8" id="KW-1185">Reference proteome</keyword>
<feature type="compositionally biased region" description="Low complexity" evidence="5">
    <location>
        <begin position="161"/>
        <end position="184"/>
    </location>
</feature>
<evidence type="ECO:0000256" key="3">
    <source>
        <dbReference type="ARBA" id="ARBA00022801"/>
    </source>
</evidence>
<sequence length="680" mass="71990">MQALRQLCQAAGNASRSSSMPSPSSRSHVAACRVAQVAQVAQAARARARGHVHSGASSSRLGFYYSRRCSLGGDPPDACKHWHHDHPDAEAGCVHGVGARLRGEGAGGGGGGGGGGVLVPVRGISQVGLQQQQQPQRGQFQYPERNLRSNVGLSENKTGGSSRSYSSSSSLASSVSPSPSGAQSRTAAAAVRSALSGAADDNVLVEEDMSLRTAVLSRPRVLNSLSLDMIRRLHKLWSVWEVKPHVKIIAIRGEGRAFCAGGDVRAVYDIGLKNRRGGGGGGGGGRDDVAAAAASAMAYRRYFEEEYKMNYHLSTLKKPHVAILNGIVMGGGAGVSMHGHFRVVTENVVFAMPEVGIGLHPDVGASYFLSRLPGQIGTYLGLTGARINWADMVATGLATHYVPSHRLELLRERLSGLYSSSLDIVEIAISEASDKVHVSEAPIVRRKRIIDECFSKDSVEEVMAALEAHASAASASAAAAAAAGGGGGGIYPGAAPAPPPPPPAAAAGAGASTSSSSSLPQSSSDAEWCRRALQAMEKASPTSLKITLRSIREAATCRLHECLRKEYRLTVRCVKEGGDFYEGVRAVLVDKDNSPKWKPPTLAEVTEEMVDRYFAPFPSPSDELELPVEEREGRRGQQAAAAHFDDDERRREKVRGKMAARSSRDHDGTGSRQQRLSSRL</sequence>
<dbReference type="Gene3D" id="3.90.226.10">
    <property type="entry name" value="2-enoyl-CoA Hydratase, Chain A, domain 1"/>
    <property type="match status" value="2"/>
</dbReference>